<keyword evidence="2" id="KW-1185">Reference proteome</keyword>
<proteinExistence type="predicted"/>
<gene>
    <name evidence="1" type="ORF">SAMN02745857_02767</name>
</gene>
<dbReference type="Proteomes" id="UP000192761">
    <property type="component" value="Unassembled WGS sequence"/>
</dbReference>
<evidence type="ECO:0000313" key="1">
    <source>
        <dbReference type="EMBL" id="SMC27250.1"/>
    </source>
</evidence>
<accession>A0A1W1XTE7</accession>
<sequence length="74" mass="7547">MQIPASYSFIATTSPLPKASKVLALPPDPDAQAPPQGAIRAANKTQCSGAGKARETQTVQGVRPVSVTPPAGFC</sequence>
<protein>
    <submittedName>
        <fullName evidence="1">Uncharacterized protein</fullName>
    </submittedName>
</protein>
<dbReference type="EMBL" id="FWXD01000016">
    <property type="protein sequence ID" value="SMC27250.1"/>
    <property type="molecule type" value="Genomic_DNA"/>
</dbReference>
<name>A0A1W1XTE7_9NEIS</name>
<dbReference type="AlphaFoldDB" id="A0A1W1XTE7"/>
<reference evidence="1 2" key="1">
    <citation type="submission" date="2017-04" db="EMBL/GenBank/DDBJ databases">
        <authorList>
            <person name="Afonso C.L."/>
            <person name="Miller P.J."/>
            <person name="Scott M.A."/>
            <person name="Spackman E."/>
            <person name="Goraichik I."/>
            <person name="Dimitrov K.M."/>
            <person name="Suarez D.L."/>
            <person name="Swayne D.E."/>
        </authorList>
    </citation>
    <scope>NUCLEOTIDE SEQUENCE [LARGE SCALE GENOMIC DNA]</scope>
    <source>
        <strain evidence="1 2">DSM 23236</strain>
    </source>
</reference>
<evidence type="ECO:0000313" key="2">
    <source>
        <dbReference type="Proteomes" id="UP000192761"/>
    </source>
</evidence>
<organism evidence="1 2">
    <name type="scientific">Andreprevotia lacus DSM 23236</name>
    <dbReference type="NCBI Taxonomy" id="1121001"/>
    <lineage>
        <taxon>Bacteria</taxon>
        <taxon>Pseudomonadati</taxon>
        <taxon>Pseudomonadota</taxon>
        <taxon>Betaproteobacteria</taxon>
        <taxon>Neisseriales</taxon>
        <taxon>Chitinibacteraceae</taxon>
        <taxon>Andreprevotia</taxon>
    </lineage>
</organism>